<sequence>MGVKRKVDVLEEAENYGGQRQSVLNISMCKLQTHSVKKVEPSLLKSVLILNTLKHIETELKKEGVCSCFPESTTFSLQDNTDDLSMDVLPENLDGGEYIEQDFSDLNLDKEKMKQCDVEPVVPVKEPVYSPLPPIESFVELSNAVGMTTPFSQDSNSPSLSVKLSSSSESLPCRNSFIASKEKCSPVFTHQTSLPLKVEDLIGEVDLSHCDLDFFSSLTSSMKLTPLSADEVLHSFPGHPGAIVDNLPSFIASSINSTCKGEVLPDEIDNIMQVLVGT</sequence>
<dbReference type="PANTHER" id="PTHR16277:SF7">
    <property type="entry name" value="RE12330P"/>
    <property type="match status" value="1"/>
</dbReference>
<dbReference type="InterPro" id="IPR009263">
    <property type="entry name" value="SERTA_dom"/>
</dbReference>
<dbReference type="PROSITE" id="PS51053">
    <property type="entry name" value="SERTA"/>
    <property type="match status" value="1"/>
</dbReference>
<name>A0AA88Y4A4_PINIB</name>
<dbReference type="PANTHER" id="PTHR16277">
    <property type="entry name" value="CELL DIVISION CYCLE ASSOCIATED PROTEIN 4/SERTA DOMAIN-CONTAINING PROTEIN 2"/>
    <property type="match status" value="1"/>
</dbReference>
<feature type="domain" description="SERTA" evidence="1">
    <location>
        <begin position="16"/>
        <end position="64"/>
    </location>
</feature>
<dbReference type="AlphaFoldDB" id="A0AA88Y4A4"/>
<accession>A0AA88Y4A4</accession>
<proteinExistence type="predicted"/>
<dbReference type="InterPro" id="IPR052262">
    <property type="entry name" value="E2F-SERTA_domain_protein"/>
</dbReference>
<keyword evidence="3" id="KW-1185">Reference proteome</keyword>
<comment type="caution">
    <text evidence="2">The sequence shown here is derived from an EMBL/GenBank/DDBJ whole genome shotgun (WGS) entry which is preliminary data.</text>
</comment>
<protein>
    <recommendedName>
        <fullName evidence="1">SERTA domain-containing protein</fullName>
    </recommendedName>
</protein>
<reference evidence="2" key="1">
    <citation type="submission" date="2019-08" db="EMBL/GenBank/DDBJ databases">
        <title>The improved chromosome-level genome for the pearl oyster Pinctada fucata martensii using PacBio sequencing and Hi-C.</title>
        <authorList>
            <person name="Zheng Z."/>
        </authorList>
    </citation>
    <scope>NUCLEOTIDE SEQUENCE</scope>
    <source>
        <strain evidence="2">ZZ-2019</strain>
        <tissue evidence="2">Adductor muscle</tissue>
    </source>
</reference>
<evidence type="ECO:0000313" key="3">
    <source>
        <dbReference type="Proteomes" id="UP001186944"/>
    </source>
</evidence>
<dbReference type="Pfam" id="PF06031">
    <property type="entry name" value="SERTA"/>
    <property type="match status" value="1"/>
</dbReference>
<dbReference type="EMBL" id="VSWD01000009">
    <property type="protein sequence ID" value="KAK3092283.1"/>
    <property type="molecule type" value="Genomic_DNA"/>
</dbReference>
<dbReference type="GO" id="GO:0005634">
    <property type="term" value="C:nucleus"/>
    <property type="evidence" value="ECO:0007669"/>
    <property type="project" value="TreeGrafter"/>
</dbReference>
<organism evidence="2 3">
    <name type="scientific">Pinctada imbricata</name>
    <name type="common">Atlantic pearl-oyster</name>
    <name type="synonym">Pinctada martensii</name>
    <dbReference type="NCBI Taxonomy" id="66713"/>
    <lineage>
        <taxon>Eukaryota</taxon>
        <taxon>Metazoa</taxon>
        <taxon>Spiralia</taxon>
        <taxon>Lophotrochozoa</taxon>
        <taxon>Mollusca</taxon>
        <taxon>Bivalvia</taxon>
        <taxon>Autobranchia</taxon>
        <taxon>Pteriomorphia</taxon>
        <taxon>Pterioida</taxon>
        <taxon>Pterioidea</taxon>
        <taxon>Pteriidae</taxon>
        <taxon>Pinctada</taxon>
    </lineage>
</organism>
<evidence type="ECO:0000313" key="2">
    <source>
        <dbReference type="EMBL" id="KAK3092283.1"/>
    </source>
</evidence>
<dbReference type="Proteomes" id="UP001186944">
    <property type="component" value="Unassembled WGS sequence"/>
</dbReference>
<evidence type="ECO:0000259" key="1">
    <source>
        <dbReference type="PROSITE" id="PS51053"/>
    </source>
</evidence>
<gene>
    <name evidence="2" type="ORF">FSP39_000729</name>
</gene>